<dbReference type="PANTHER" id="PTHR11895:SF151">
    <property type="entry name" value="GLUTAMYL-TRNA(GLN) AMIDOTRANSFERASE SUBUNIT A"/>
    <property type="match status" value="1"/>
</dbReference>
<dbReference type="SUPFAM" id="SSF75304">
    <property type="entry name" value="Amidase signature (AS) enzymes"/>
    <property type="match status" value="1"/>
</dbReference>
<reference evidence="2 3" key="1">
    <citation type="submission" date="2019-07" db="EMBL/GenBank/DDBJ databases">
        <title>Genomes of Cafeteria roenbergensis.</title>
        <authorList>
            <person name="Fischer M.G."/>
            <person name="Hackl T."/>
            <person name="Roman M."/>
        </authorList>
    </citation>
    <scope>NUCLEOTIDE SEQUENCE [LARGE SCALE GENOMIC DNA]</scope>
    <source>
        <strain evidence="2 3">Cflag</strain>
    </source>
</reference>
<dbReference type="Proteomes" id="UP000325113">
    <property type="component" value="Unassembled WGS sequence"/>
</dbReference>
<dbReference type="Pfam" id="PF01425">
    <property type="entry name" value="Amidase"/>
    <property type="match status" value="1"/>
</dbReference>
<dbReference type="InterPro" id="IPR023631">
    <property type="entry name" value="Amidase_dom"/>
</dbReference>
<dbReference type="GO" id="GO:0003824">
    <property type="term" value="F:catalytic activity"/>
    <property type="evidence" value="ECO:0007669"/>
    <property type="project" value="InterPro"/>
</dbReference>
<sequence length="515" mass="51834">MAASGDGGELHGMYERKLRALTLAAAAKRVLDPKLDTTWERYITVYLSHRDAVATDLACLVSSYDEEAPLAAARALDAKQADGGALPPLLAAPFVIADNLETSVGVTSAGLSFLDEWEAGVDGPLVEAAQAAGGLLIGKAVLSELSFATTGVNPTFGTPRNPHVRSLIAGGGVASAVAARFATFGLGIDGRGAGLRVPAALCGVVAFRPTIGRLPTTGSIAVSPTRDSAGIVARSVGDAYLIDAALTGSATAPAHEALPDMKPLAGITLAKPTGGFWDDLDEGVAAETARAIATLESKGVTFVDVDVDPSAAKGPGGEPFGESASVATTAIATSRAIGAALDGREAVTAVSEYFWERGARTSVLDIAAAVLAEPTLSRLHAQLRSDRSGFASLAESLDATVRGREALRVSLAAAMADAGAVAMVWPAVSRLPCTLAEAEADEGGELDAAFGRNASVAANAGMCSVVLPCGAAGAGAARLPVALELAMPAGSDEELLAVARAVEAALPAPQAPRGL</sequence>
<accession>A0A5A8DII9</accession>
<feature type="domain" description="Amidase" evidence="1">
    <location>
        <begin position="44"/>
        <end position="496"/>
    </location>
</feature>
<name>A0A5A8DII9_CAFRO</name>
<comment type="caution">
    <text evidence="2">The sequence shown here is derived from an EMBL/GenBank/DDBJ whole genome shotgun (WGS) entry which is preliminary data.</text>
</comment>
<protein>
    <recommendedName>
        <fullName evidence="1">Amidase domain-containing protein</fullName>
    </recommendedName>
</protein>
<evidence type="ECO:0000259" key="1">
    <source>
        <dbReference type="Pfam" id="PF01425"/>
    </source>
</evidence>
<dbReference type="InterPro" id="IPR036928">
    <property type="entry name" value="AS_sf"/>
</dbReference>
<evidence type="ECO:0000313" key="2">
    <source>
        <dbReference type="EMBL" id="KAA0164434.1"/>
    </source>
</evidence>
<dbReference type="PANTHER" id="PTHR11895">
    <property type="entry name" value="TRANSAMIDASE"/>
    <property type="match status" value="1"/>
</dbReference>
<dbReference type="EMBL" id="VLTM01000017">
    <property type="protein sequence ID" value="KAA0164434.1"/>
    <property type="molecule type" value="Genomic_DNA"/>
</dbReference>
<organism evidence="2 3">
    <name type="scientific">Cafeteria roenbergensis</name>
    <name type="common">Marine flagellate</name>
    <dbReference type="NCBI Taxonomy" id="33653"/>
    <lineage>
        <taxon>Eukaryota</taxon>
        <taxon>Sar</taxon>
        <taxon>Stramenopiles</taxon>
        <taxon>Bigyra</taxon>
        <taxon>Opalozoa</taxon>
        <taxon>Bicosoecida</taxon>
        <taxon>Cafeteriaceae</taxon>
        <taxon>Cafeteria</taxon>
    </lineage>
</organism>
<dbReference type="AlphaFoldDB" id="A0A5A8DII9"/>
<gene>
    <name evidence="2" type="ORF">FNF31_02358</name>
</gene>
<evidence type="ECO:0000313" key="3">
    <source>
        <dbReference type="Proteomes" id="UP000325113"/>
    </source>
</evidence>
<proteinExistence type="predicted"/>
<dbReference type="Gene3D" id="3.90.1300.10">
    <property type="entry name" value="Amidase signature (AS) domain"/>
    <property type="match status" value="1"/>
</dbReference>
<dbReference type="InterPro" id="IPR000120">
    <property type="entry name" value="Amidase"/>
</dbReference>